<dbReference type="NCBIfam" id="NF001750">
    <property type="entry name" value="PRK00476.1"/>
    <property type="match status" value="1"/>
</dbReference>
<evidence type="ECO:0000256" key="2">
    <source>
        <dbReference type="ARBA" id="ARBA00022598"/>
    </source>
</evidence>
<keyword evidence="9" id="KW-1185">Reference proteome</keyword>
<dbReference type="OrthoDB" id="439710at2759"/>
<feature type="domain" description="Aminoacyl-transfer RNA synthetases class-II family profile" evidence="7">
    <location>
        <begin position="91"/>
        <end position="536"/>
    </location>
</feature>
<keyword evidence="3" id="KW-0547">Nucleotide-binding</keyword>
<dbReference type="EMBL" id="SGPK01000012">
    <property type="protein sequence ID" value="THH11539.1"/>
    <property type="molecule type" value="Genomic_DNA"/>
</dbReference>
<name>A0A4S4LHZ3_9AGAM</name>
<dbReference type="PROSITE" id="PS50862">
    <property type="entry name" value="AA_TRNA_LIGASE_II"/>
    <property type="match status" value="1"/>
</dbReference>
<dbReference type="PANTHER" id="PTHR22594">
    <property type="entry name" value="ASPARTYL/LYSYL-TRNA SYNTHETASE"/>
    <property type="match status" value="1"/>
</dbReference>
<dbReference type="GO" id="GO:0006422">
    <property type="term" value="P:aspartyl-tRNA aminoacylation"/>
    <property type="evidence" value="ECO:0007669"/>
    <property type="project" value="TreeGrafter"/>
</dbReference>
<evidence type="ECO:0000256" key="4">
    <source>
        <dbReference type="ARBA" id="ARBA00022840"/>
    </source>
</evidence>
<dbReference type="PANTHER" id="PTHR22594:SF5">
    <property type="entry name" value="ASPARTATE--TRNA LIGASE, MITOCHONDRIAL"/>
    <property type="match status" value="1"/>
</dbReference>
<dbReference type="InterPro" id="IPR045864">
    <property type="entry name" value="aa-tRNA-synth_II/BPL/LPL"/>
</dbReference>
<dbReference type="Gene3D" id="3.30.930.10">
    <property type="entry name" value="Bira Bifunctional Protein, Domain 2"/>
    <property type="match status" value="1"/>
</dbReference>
<keyword evidence="6" id="KW-0030">Aminoacyl-tRNA synthetase</keyword>
<sequence length="565" mass="63274">MGASGHLAEDLVPILSRLPRDIALIALIADPTGEVEVLLQDFTLLNPADHKMMPFLPSDAQNIANEELRTRFRHLDLRRQPLTNNLRRRSRVAQAMRFLEVETPVLLKSTPEGAREFLVPTRLVQQNDNGEKVPQFYSLAQSPQQPKQLLICSGAVDKYFQIARCFRDEDGRKDRQPEFTQVDMEMAFVSWGDKSVAIDAADGWRIGGQEVRRTVEVLLRRVWTTLEDESADLTLRFPVMTYAEAMDRFGSDKPDTRFGLEISNMTPLLPKDARDNVLSERDIIECIVVRGADKAFTEASKAYQAERLGAVEAIRVTEDNLTSWLHNSAILQTMPISIPESTESSFLNEKLRINSGDCVWLSRRKATAEGGATALGKVRLHIAQLAEELGTYTPPSKPHFLWVTEFPLFTRADDDKDFLAKGRWSSTHHPFTAPMWQDVEKLHNGDFASIRGQHYDLVLNGVEIGGGSVRIHDPNMQEHIFTDVLQLTETEKASFNHLLHALRCGAPPHGGIALGFDRIMAMLCGTDTIRDVIAFPKTGAGTDAFFKSPSTVNDDVLAQYGIKTI</sequence>
<reference evidence="8 9" key="1">
    <citation type="submission" date="2019-02" db="EMBL/GenBank/DDBJ databases">
        <title>Genome sequencing of the rare red list fungi Phellinidium pouzarii.</title>
        <authorList>
            <person name="Buettner E."/>
            <person name="Kellner H."/>
        </authorList>
    </citation>
    <scope>NUCLEOTIDE SEQUENCE [LARGE SCALE GENOMIC DNA]</scope>
    <source>
        <strain evidence="8 9">DSM 108285</strain>
    </source>
</reference>
<dbReference type="AlphaFoldDB" id="A0A4S4LHZ3"/>
<evidence type="ECO:0000256" key="5">
    <source>
        <dbReference type="ARBA" id="ARBA00022917"/>
    </source>
</evidence>
<dbReference type="InterPro" id="IPR004364">
    <property type="entry name" value="Aa-tRNA-synt_II"/>
</dbReference>
<evidence type="ECO:0000259" key="7">
    <source>
        <dbReference type="PROSITE" id="PS50862"/>
    </source>
</evidence>
<dbReference type="InterPro" id="IPR004524">
    <property type="entry name" value="Asp-tRNA-ligase_1"/>
</dbReference>
<organism evidence="8 9">
    <name type="scientific">Phellinidium pouzarii</name>
    <dbReference type="NCBI Taxonomy" id="167371"/>
    <lineage>
        <taxon>Eukaryota</taxon>
        <taxon>Fungi</taxon>
        <taxon>Dikarya</taxon>
        <taxon>Basidiomycota</taxon>
        <taxon>Agaricomycotina</taxon>
        <taxon>Agaricomycetes</taxon>
        <taxon>Hymenochaetales</taxon>
        <taxon>Hymenochaetaceae</taxon>
        <taxon>Phellinidium</taxon>
    </lineage>
</organism>
<gene>
    <name evidence="8" type="ORF">EW145_g594</name>
</gene>
<comment type="similarity">
    <text evidence="1">Belongs to the class-II aminoacyl-tRNA synthetase family. Type 1 subfamily.</text>
</comment>
<dbReference type="Pfam" id="PF00152">
    <property type="entry name" value="tRNA-synt_2"/>
    <property type="match status" value="1"/>
</dbReference>
<evidence type="ECO:0000313" key="8">
    <source>
        <dbReference type="EMBL" id="THH11539.1"/>
    </source>
</evidence>
<dbReference type="GO" id="GO:0005524">
    <property type="term" value="F:ATP binding"/>
    <property type="evidence" value="ECO:0007669"/>
    <property type="project" value="UniProtKB-KW"/>
</dbReference>
<dbReference type="GO" id="GO:0004815">
    <property type="term" value="F:aspartate-tRNA ligase activity"/>
    <property type="evidence" value="ECO:0007669"/>
    <property type="project" value="TreeGrafter"/>
</dbReference>
<dbReference type="Gene3D" id="3.30.1360.30">
    <property type="entry name" value="GAD-like domain"/>
    <property type="match status" value="1"/>
</dbReference>
<evidence type="ECO:0000313" key="9">
    <source>
        <dbReference type="Proteomes" id="UP000308199"/>
    </source>
</evidence>
<evidence type="ECO:0000256" key="6">
    <source>
        <dbReference type="ARBA" id="ARBA00023146"/>
    </source>
</evidence>
<dbReference type="SUPFAM" id="SSF55681">
    <property type="entry name" value="Class II aaRS and biotin synthetases"/>
    <property type="match status" value="1"/>
</dbReference>
<dbReference type="GO" id="GO:0005739">
    <property type="term" value="C:mitochondrion"/>
    <property type="evidence" value="ECO:0007669"/>
    <property type="project" value="TreeGrafter"/>
</dbReference>
<dbReference type="Proteomes" id="UP000308199">
    <property type="component" value="Unassembled WGS sequence"/>
</dbReference>
<keyword evidence="2" id="KW-0436">Ligase</keyword>
<dbReference type="PRINTS" id="PR01042">
    <property type="entry name" value="TRNASYNTHASP"/>
</dbReference>
<evidence type="ECO:0000256" key="3">
    <source>
        <dbReference type="ARBA" id="ARBA00022741"/>
    </source>
</evidence>
<dbReference type="InterPro" id="IPR002312">
    <property type="entry name" value="Asp/Asn-tRNA-synth_IIb"/>
</dbReference>
<comment type="caution">
    <text evidence="8">The sequence shown here is derived from an EMBL/GenBank/DDBJ whole genome shotgun (WGS) entry which is preliminary data.</text>
</comment>
<proteinExistence type="inferred from homology"/>
<dbReference type="InterPro" id="IPR006195">
    <property type="entry name" value="aa-tRNA-synth_II"/>
</dbReference>
<accession>A0A4S4LHZ3</accession>
<protein>
    <recommendedName>
        <fullName evidence="7">Aminoacyl-transfer RNA synthetases class-II family profile domain-containing protein</fullName>
    </recommendedName>
</protein>
<dbReference type="NCBIfam" id="TIGR00459">
    <property type="entry name" value="aspS_bact"/>
    <property type="match status" value="1"/>
</dbReference>
<dbReference type="InterPro" id="IPR004115">
    <property type="entry name" value="GAD-like_sf"/>
</dbReference>
<keyword evidence="5" id="KW-0648">Protein biosynthesis</keyword>
<evidence type="ECO:0000256" key="1">
    <source>
        <dbReference type="ARBA" id="ARBA00006303"/>
    </source>
</evidence>
<keyword evidence="4" id="KW-0067">ATP-binding</keyword>